<evidence type="ECO:0000256" key="1">
    <source>
        <dbReference type="ARBA" id="ARBA00007228"/>
    </source>
</evidence>
<dbReference type="Pfam" id="PF00588">
    <property type="entry name" value="SpoU_methylase"/>
    <property type="match status" value="1"/>
</dbReference>
<dbReference type="Proteomes" id="UP000660861">
    <property type="component" value="Unassembled WGS sequence"/>
</dbReference>
<dbReference type="Gene3D" id="3.30.1330.30">
    <property type="match status" value="1"/>
</dbReference>
<dbReference type="PANTHER" id="PTHR46429:SF1">
    <property type="entry name" value="23S RRNA (GUANOSINE-2'-O-)-METHYLTRANSFERASE RLMB"/>
    <property type="match status" value="1"/>
</dbReference>
<dbReference type="GO" id="GO:0005829">
    <property type="term" value="C:cytosol"/>
    <property type="evidence" value="ECO:0007669"/>
    <property type="project" value="TreeGrafter"/>
</dbReference>
<feature type="domain" description="RNA 2-O ribose methyltransferase substrate binding" evidence="4">
    <location>
        <begin position="14"/>
        <end position="89"/>
    </location>
</feature>
<dbReference type="Gene3D" id="3.40.1280.10">
    <property type="match status" value="1"/>
</dbReference>
<dbReference type="InterPro" id="IPR004441">
    <property type="entry name" value="rRNA_MeTrfase_TrmH"/>
</dbReference>
<dbReference type="GO" id="GO:0032259">
    <property type="term" value="P:methylation"/>
    <property type="evidence" value="ECO:0007669"/>
    <property type="project" value="UniProtKB-KW"/>
</dbReference>
<dbReference type="SUPFAM" id="SSF55315">
    <property type="entry name" value="L30e-like"/>
    <property type="match status" value="1"/>
</dbReference>
<evidence type="ECO:0000256" key="3">
    <source>
        <dbReference type="ARBA" id="ARBA00022679"/>
    </source>
</evidence>
<dbReference type="GO" id="GO:0008173">
    <property type="term" value="F:RNA methyltransferase activity"/>
    <property type="evidence" value="ECO:0007669"/>
    <property type="project" value="InterPro"/>
</dbReference>
<keyword evidence="2" id="KW-0489">Methyltransferase</keyword>
<dbReference type="GO" id="GO:0006396">
    <property type="term" value="P:RNA processing"/>
    <property type="evidence" value="ECO:0007669"/>
    <property type="project" value="InterPro"/>
</dbReference>
<comment type="similarity">
    <text evidence="1">Belongs to the class IV-like SAM-binding methyltransferase superfamily. RNA methyltransferase TrmH family.</text>
</comment>
<dbReference type="PANTHER" id="PTHR46429">
    <property type="entry name" value="23S RRNA (GUANOSINE-2'-O-)-METHYLTRANSFERASE RLMB"/>
    <property type="match status" value="1"/>
</dbReference>
<sequence>MEKDRNTDRQHPDVVAGRNAVLEALRSGRTIDKIDILSGETKGSIGKIVAMARDAGIPVRETTAQKLDKICPGVNHQGVAAYVAAHDYAELDDIFAKAEALGEAPFLLICDELEDPHNLGAIIRSAEACGAHGIVIPKRRSVGLTSTVYKTAAGACEYVPVARVSNLASAIDEMKKRGVWIYGADMDGTQWCTQDYTGGVGLVIGAEGFGISRLIREKCDFIVSLPMRGKISSLNASVAAGILMYEVARQRLQISAK</sequence>
<dbReference type="InterPro" id="IPR029064">
    <property type="entry name" value="Ribosomal_eL30-like_sf"/>
</dbReference>
<dbReference type="InterPro" id="IPR013123">
    <property type="entry name" value="SpoU_subst-bd"/>
</dbReference>
<dbReference type="GO" id="GO:0003723">
    <property type="term" value="F:RNA binding"/>
    <property type="evidence" value="ECO:0007669"/>
    <property type="project" value="InterPro"/>
</dbReference>
<keyword evidence="6" id="KW-1185">Reference proteome</keyword>
<comment type="caution">
    <text evidence="5">The sequence shown here is derived from an EMBL/GenBank/DDBJ whole genome shotgun (WGS) entry which is preliminary data.</text>
</comment>
<gene>
    <name evidence="5" type="primary">rlmB</name>
    <name evidence="5" type="ORF">H8709_09290</name>
</gene>
<dbReference type="CDD" id="cd18103">
    <property type="entry name" value="SpoU-like_RlmB"/>
    <property type="match status" value="1"/>
</dbReference>
<keyword evidence="3" id="KW-0808">Transferase</keyword>
<dbReference type="RefSeq" id="WP_262398110.1">
    <property type="nucleotide sequence ID" value="NZ_JACRTC010000006.1"/>
</dbReference>
<dbReference type="SUPFAM" id="SSF75217">
    <property type="entry name" value="alpha/beta knot"/>
    <property type="match status" value="1"/>
</dbReference>
<dbReference type="AlphaFoldDB" id="A0A926ICE0"/>
<name>A0A926ICE0_9FIRM</name>
<dbReference type="EMBL" id="JACRTC010000006">
    <property type="protein sequence ID" value="MBC8571020.1"/>
    <property type="molecule type" value="Genomic_DNA"/>
</dbReference>
<dbReference type="InterPro" id="IPR001537">
    <property type="entry name" value="SpoU_MeTrfase"/>
</dbReference>
<dbReference type="InterPro" id="IPR029026">
    <property type="entry name" value="tRNA_m1G_MTases_N"/>
</dbReference>
<evidence type="ECO:0000256" key="2">
    <source>
        <dbReference type="ARBA" id="ARBA00022603"/>
    </source>
</evidence>
<dbReference type="InterPro" id="IPR029028">
    <property type="entry name" value="Alpha/beta_knot_MTases"/>
</dbReference>
<dbReference type="SMART" id="SM00967">
    <property type="entry name" value="SpoU_sub_bind"/>
    <property type="match status" value="1"/>
</dbReference>
<evidence type="ECO:0000313" key="5">
    <source>
        <dbReference type="EMBL" id="MBC8571020.1"/>
    </source>
</evidence>
<evidence type="ECO:0000259" key="4">
    <source>
        <dbReference type="SMART" id="SM00967"/>
    </source>
</evidence>
<dbReference type="Pfam" id="PF08032">
    <property type="entry name" value="SpoU_sub_bind"/>
    <property type="match status" value="1"/>
</dbReference>
<organism evidence="5 6">
    <name type="scientific">Zongyangia hominis</name>
    <dbReference type="NCBI Taxonomy" id="2763677"/>
    <lineage>
        <taxon>Bacteria</taxon>
        <taxon>Bacillati</taxon>
        <taxon>Bacillota</taxon>
        <taxon>Clostridia</taxon>
        <taxon>Eubacteriales</taxon>
        <taxon>Oscillospiraceae</taxon>
        <taxon>Zongyangia</taxon>
    </lineage>
</organism>
<dbReference type="FunFam" id="3.40.1280.10:FF:000008">
    <property type="entry name" value="Group 3 RNA methyltransferase TrmH"/>
    <property type="match status" value="1"/>
</dbReference>
<reference evidence="5" key="1">
    <citation type="submission" date="2020-08" db="EMBL/GenBank/DDBJ databases">
        <title>Genome public.</title>
        <authorList>
            <person name="Liu C."/>
            <person name="Sun Q."/>
        </authorList>
    </citation>
    <scope>NUCLEOTIDE SEQUENCE</scope>
    <source>
        <strain evidence="5">NSJ-54</strain>
    </source>
</reference>
<evidence type="ECO:0000313" key="6">
    <source>
        <dbReference type="Proteomes" id="UP000660861"/>
    </source>
</evidence>
<accession>A0A926ICE0</accession>
<protein>
    <submittedName>
        <fullName evidence="5">23S rRNA (Guanosine(2251)-2'-O)-methyltransferase RlmB</fullName>
    </submittedName>
</protein>
<dbReference type="NCBIfam" id="TIGR00186">
    <property type="entry name" value="rRNA_methyl_3"/>
    <property type="match status" value="1"/>
</dbReference>
<proteinExistence type="inferred from homology"/>